<keyword evidence="9" id="KW-1185">Reference proteome</keyword>
<keyword evidence="1" id="KW-0805">Transcription regulation</keyword>
<name>A0A6P1D2D1_9NOCA</name>
<accession>A0A6P1D2D1</accession>
<organism evidence="6 8">
    <name type="scientific">Nocardia cyriacigeorgica</name>
    <dbReference type="NCBI Taxonomy" id="135487"/>
    <lineage>
        <taxon>Bacteria</taxon>
        <taxon>Bacillati</taxon>
        <taxon>Actinomycetota</taxon>
        <taxon>Actinomycetes</taxon>
        <taxon>Mycobacteriales</taxon>
        <taxon>Nocardiaceae</taxon>
        <taxon>Nocardia</taxon>
    </lineage>
</organism>
<dbReference type="AlphaFoldDB" id="A0A6P1D2D1"/>
<evidence type="ECO:0000313" key="8">
    <source>
        <dbReference type="Proteomes" id="UP000468928"/>
    </source>
</evidence>
<evidence type="ECO:0000313" key="9">
    <source>
        <dbReference type="Proteomes" id="UP000470876"/>
    </source>
</evidence>
<dbReference type="Proteomes" id="UP000468928">
    <property type="component" value="Unassembled WGS sequence"/>
</dbReference>
<dbReference type="PROSITE" id="PS50977">
    <property type="entry name" value="HTH_TETR_2"/>
    <property type="match status" value="1"/>
</dbReference>
<dbReference type="GO" id="GO:0000976">
    <property type="term" value="F:transcription cis-regulatory region binding"/>
    <property type="evidence" value="ECO:0007669"/>
    <property type="project" value="TreeGrafter"/>
</dbReference>
<dbReference type="Pfam" id="PF00440">
    <property type="entry name" value="TetR_N"/>
    <property type="match status" value="1"/>
</dbReference>
<dbReference type="PANTHER" id="PTHR30055">
    <property type="entry name" value="HTH-TYPE TRANSCRIPTIONAL REGULATOR RUTR"/>
    <property type="match status" value="1"/>
</dbReference>
<evidence type="ECO:0000256" key="3">
    <source>
        <dbReference type="ARBA" id="ARBA00023163"/>
    </source>
</evidence>
<dbReference type="InterPro" id="IPR041347">
    <property type="entry name" value="MftR_C"/>
</dbReference>
<dbReference type="SUPFAM" id="SSF46689">
    <property type="entry name" value="Homeodomain-like"/>
    <property type="match status" value="1"/>
</dbReference>
<evidence type="ECO:0000256" key="2">
    <source>
        <dbReference type="ARBA" id="ARBA00023125"/>
    </source>
</evidence>
<feature type="domain" description="HTH tetR-type" evidence="5">
    <location>
        <begin position="9"/>
        <end position="69"/>
    </location>
</feature>
<dbReference type="Gene3D" id="1.10.10.60">
    <property type="entry name" value="Homeodomain-like"/>
    <property type="match status" value="1"/>
</dbReference>
<dbReference type="Gene3D" id="1.10.357.10">
    <property type="entry name" value="Tetracycline Repressor, domain 2"/>
    <property type="match status" value="1"/>
</dbReference>
<dbReference type="GO" id="GO:0003700">
    <property type="term" value="F:DNA-binding transcription factor activity"/>
    <property type="evidence" value="ECO:0007669"/>
    <property type="project" value="TreeGrafter"/>
</dbReference>
<keyword evidence="2 4" id="KW-0238">DNA-binding</keyword>
<evidence type="ECO:0000259" key="5">
    <source>
        <dbReference type="PROSITE" id="PS50977"/>
    </source>
</evidence>
<evidence type="ECO:0000256" key="1">
    <source>
        <dbReference type="ARBA" id="ARBA00023015"/>
    </source>
</evidence>
<proteinExistence type="predicted"/>
<reference evidence="8 9" key="1">
    <citation type="submission" date="2020-01" db="EMBL/GenBank/DDBJ databases">
        <title>Genetics and antimicrobial susceptibilities of Nocardia species isolated from the soil; a comparison with species isolated from humans.</title>
        <authorList>
            <person name="Carrasco G."/>
            <person name="Monzon S."/>
            <person name="Sansegundo M."/>
            <person name="Garcia E."/>
            <person name="Garrido N."/>
            <person name="Medina M.J."/>
            <person name="Villalon P."/>
            <person name="Ramirez-Arocha A.C."/>
            <person name="Jimenez P."/>
            <person name="Cuesta I."/>
            <person name="Valdezate S."/>
        </authorList>
    </citation>
    <scope>NUCLEOTIDE SEQUENCE [LARGE SCALE GENOMIC DNA]</scope>
    <source>
        <strain evidence="6 8">CNM20110639</strain>
        <strain evidence="7 9">CNM20110649</strain>
    </source>
</reference>
<dbReference type="Proteomes" id="UP000470876">
    <property type="component" value="Unassembled WGS sequence"/>
</dbReference>
<dbReference type="InterPro" id="IPR001647">
    <property type="entry name" value="HTH_TetR"/>
</dbReference>
<feature type="DNA-binding region" description="H-T-H motif" evidence="4">
    <location>
        <begin position="32"/>
        <end position="51"/>
    </location>
</feature>
<dbReference type="InterPro" id="IPR050109">
    <property type="entry name" value="HTH-type_TetR-like_transc_reg"/>
</dbReference>
<evidence type="ECO:0000256" key="4">
    <source>
        <dbReference type="PROSITE-ProRule" id="PRU00335"/>
    </source>
</evidence>
<protein>
    <submittedName>
        <fullName evidence="6">TetR family transcriptional regulator</fullName>
    </submittedName>
</protein>
<comment type="caution">
    <text evidence="6">The sequence shown here is derived from an EMBL/GenBank/DDBJ whole genome shotgun (WGS) entry which is preliminary data.</text>
</comment>
<keyword evidence="3" id="KW-0804">Transcription</keyword>
<dbReference type="InterPro" id="IPR009057">
    <property type="entry name" value="Homeodomain-like_sf"/>
</dbReference>
<gene>
    <name evidence="6" type="ORF">GV789_03745</name>
    <name evidence="7" type="ORF">GV794_00250</name>
</gene>
<dbReference type="EMBL" id="JAAGUZ010000007">
    <property type="protein sequence ID" value="NEW43571.1"/>
    <property type="molecule type" value="Genomic_DNA"/>
</dbReference>
<evidence type="ECO:0000313" key="7">
    <source>
        <dbReference type="EMBL" id="NEW54103.1"/>
    </source>
</evidence>
<dbReference type="Pfam" id="PF17754">
    <property type="entry name" value="TetR_C_14"/>
    <property type="match status" value="1"/>
</dbReference>
<evidence type="ECO:0000313" key="6">
    <source>
        <dbReference type="EMBL" id="NEW43571.1"/>
    </source>
</evidence>
<dbReference type="EMBL" id="JAAGUX010000001">
    <property type="protein sequence ID" value="NEW54103.1"/>
    <property type="molecule type" value="Genomic_DNA"/>
</dbReference>
<dbReference type="PANTHER" id="PTHR30055:SF238">
    <property type="entry name" value="MYCOFACTOCIN BIOSYNTHESIS TRANSCRIPTIONAL REGULATOR MFTR-RELATED"/>
    <property type="match status" value="1"/>
</dbReference>
<sequence>MGLRERKKRETRLALSHATIALCVERGWAEVTVDDIADAAGVSVRTFRNYFANKAEAIAARHLERMRQIAEELRERPVSEPLWEAISASVQNRFALGHDMFDASSADARWVAGVRTMLAEPAVQRAVLEAGTIAQRELAVVIAERTGTDPDRDLYPDLVAAMVGAACTVAVDHSQRSEPPRPVGPLMREAFDRLAAGFPAP</sequence>